<protein>
    <recommendedName>
        <fullName evidence="1">Stress-response A/B barrel domain-containing protein</fullName>
    </recommendedName>
</protein>
<keyword evidence="3" id="KW-1185">Reference proteome</keyword>
<comment type="caution">
    <text evidence="2">The sequence shown here is derived from an EMBL/GenBank/DDBJ whole genome shotgun (WGS) entry which is preliminary data.</text>
</comment>
<dbReference type="Proteomes" id="UP001358417">
    <property type="component" value="Unassembled WGS sequence"/>
</dbReference>
<dbReference type="EMBL" id="JAVRRD010000020">
    <property type="protein sequence ID" value="KAK5049016.1"/>
    <property type="molecule type" value="Genomic_DNA"/>
</dbReference>
<feature type="domain" description="Stress-response A/B barrel" evidence="1">
    <location>
        <begin position="3"/>
        <end position="85"/>
    </location>
</feature>
<accession>A0AAV9N6P7</accession>
<dbReference type="InterPro" id="IPR011008">
    <property type="entry name" value="Dimeric_a/b-barrel"/>
</dbReference>
<dbReference type="AlphaFoldDB" id="A0AAV9N6P7"/>
<dbReference type="SUPFAM" id="SSF54909">
    <property type="entry name" value="Dimeric alpha+beta barrel"/>
    <property type="match status" value="1"/>
</dbReference>
<sequence>MTVYHLALFKAKESTTADDGTTLVHAAKGMLGQIPGLVAVEVGPALELTKASTPPYVHGYDWGVVLTLADREALQAYMTHPAHDE</sequence>
<evidence type="ECO:0000313" key="3">
    <source>
        <dbReference type="Proteomes" id="UP001358417"/>
    </source>
</evidence>
<evidence type="ECO:0000259" key="1">
    <source>
        <dbReference type="PROSITE" id="PS51502"/>
    </source>
</evidence>
<dbReference type="PROSITE" id="PS51502">
    <property type="entry name" value="S_R_A_B_BARREL"/>
    <property type="match status" value="1"/>
</dbReference>
<gene>
    <name evidence="2" type="ORF">LTR84_005438</name>
</gene>
<reference evidence="2 3" key="1">
    <citation type="submission" date="2023-08" db="EMBL/GenBank/DDBJ databases">
        <title>Black Yeasts Isolated from many extreme environments.</title>
        <authorList>
            <person name="Coleine C."/>
            <person name="Stajich J.E."/>
            <person name="Selbmann L."/>
        </authorList>
    </citation>
    <scope>NUCLEOTIDE SEQUENCE [LARGE SCALE GENOMIC DNA]</scope>
    <source>
        <strain evidence="2 3">CCFEE 5792</strain>
    </source>
</reference>
<organism evidence="2 3">
    <name type="scientific">Exophiala bonariae</name>
    <dbReference type="NCBI Taxonomy" id="1690606"/>
    <lineage>
        <taxon>Eukaryota</taxon>
        <taxon>Fungi</taxon>
        <taxon>Dikarya</taxon>
        <taxon>Ascomycota</taxon>
        <taxon>Pezizomycotina</taxon>
        <taxon>Eurotiomycetes</taxon>
        <taxon>Chaetothyriomycetidae</taxon>
        <taxon>Chaetothyriales</taxon>
        <taxon>Herpotrichiellaceae</taxon>
        <taxon>Exophiala</taxon>
    </lineage>
</organism>
<dbReference type="RefSeq" id="XP_064704221.1">
    <property type="nucleotide sequence ID" value="XM_064849007.1"/>
</dbReference>
<proteinExistence type="predicted"/>
<dbReference type="Gene3D" id="3.30.70.100">
    <property type="match status" value="1"/>
</dbReference>
<name>A0AAV9N6P7_9EURO</name>
<dbReference type="SMART" id="SM00886">
    <property type="entry name" value="Dabb"/>
    <property type="match status" value="1"/>
</dbReference>
<dbReference type="Pfam" id="PF07876">
    <property type="entry name" value="Dabb"/>
    <property type="match status" value="1"/>
</dbReference>
<dbReference type="GeneID" id="89973615"/>
<evidence type="ECO:0000313" key="2">
    <source>
        <dbReference type="EMBL" id="KAK5049016.1"/>
    </source>
</evidence>
<dbReference type="InterPro" id="IPR013097">
    <property type="entry name" value="Dabb"/>
</dbReference>